<comment type="function">
    <text evidence="2">Antitoxin component of a type II toxin-antitoxin (TA) system.</text>
</comment>
<accession>A0ABT9NIJ3</accession>
<dbReference type="Pfam" id="PF02604">
    <property type="entry name" value="PhdYeFM_antitox"/>
    <property type="match status" value="1"/>
</dbReference>
<protein>
    <recommendedName>
        <fullName evidence="2">Antitoxin</fullName>
    </recommendedName>
</protein>
<keyword evidence="4" id="KW-1185">Reference proteome</keyword>
<dbReference type="NCBIfam" id="TIGR01552">
    <property type="entry name" value="phd_fam"/>
    <property type="match status" value="1"/>
</dbReference>
<reference evidence="3 4" key="1">
    <citation type="submission" date="2023-07" db="EMBL/GenBank/DDBJ databases">
        <title>Sequencing the genomes of 1000 actinobacteria strains.</title>
        <authorList>
            <person name="Klenk H.-P."/>
        </authorList>
    </citation>
    <scope>NUCLEOTIDE SEQUENCE [LARGE SCALE GENOMIC DNA]</scope>
    <source>
        <strain evidence="3 4">DSM 17163</strain>
    </source>
</reference>
<name>A0ABT9NIJ3_9ACTO</name>
<proteinExistence type="inferred from homology"/>
<evidence type="ECO:0000256" key="1">
    <source>
        <dbReference type="ARBA" id="ARBA00009981"/>
    </source>
</evidence>
<evidence type="ECO:0000313" key="3">
    <source>
        <dbReference type="EMBL" id="MDP9806848.1"/>
    </source>
</evidence>
<dbReference type="Gene3D" id="3.40.1620.10">
    <property type="entry name" value="YefM-like domain"/>
    <property type="match status" value="1"/>
</dbReference>
<dbReference type="InterPro" id="IPR006442">
    <property type="entry name" value="Antitoxin_Phd/YefM"/>
</dbReference>
<dbReference type="RefSeq" id="WP_307683042.1">
    <property type="nucleotide sequence ID" value="NZ_JAUSQX010000001.1"/>
</dbReference>
<comment type="caution">
    <text evidence="3">The sequence shown here is derived from an EMBL/GenBank/DDBJ whole genome shotgun (WGS) entry which is preliminary data.</text>
</comment>
<dbReference type="SUPFAM" id="SSF143120">
    <property type="entry name" value="YefM-like"/>
    <property type="match status" value="1"/>
</dbReference>
<sequence>MDTLSLAELRQNPTHALNAVEDGRTFIITRHKRPIAKLVPMSDHLDLQIIPARTPRHRPRIKDLPNWPRKSLDEITETIEWVKGDR</sequence>
<evidence type="ECO:0000313" key="4">
    <source>
        <dbReference type="Proteomes" id="UP001243212"/>
    </source>
</evidence>
<gene>
    <name evidence="3" type="ORF">J2S70_001430</name>
</gene>
<organism evidence="3 4">
    <name type="scientific">Trueperella bonasi</name>
    <dbReference type="NCBI Taxonomy" id="312286"/>
    <lineage>
        <taxon>Bacteria</taxon>
        <taxon>Bacillati</taxon>
        <taxon>Actinomycetota</taxon>
        <taxon>Actinomycetes</taxon>
        <taxon>Actinomycetales</taxon>
        <taxon>Actinomycetaceae</taxon>
        <taxon>Trueperella</taxon>
    </lineage>
</organism>
<dbReference type="Proteomes" id="UP001243212">
    <property type="component" value="Unassembled WGS sequence"/>
</dbReference>
<dbReference type="InterPro" id="IPR036165">
    <property type="entry name" value="YefM-like_sf"/>
</dbReference>
<dbReference type="EMBL" id="JAUSQX010000001">
    <property type="protein sequence ID" value="MDP9806848.1"/>
    <property type="molecule type" value="Genomic_DNA"/>
</dbReference>
<evidence type="ECO:0000256" key="2">
    <source>
        <dbReference type="RuleBase" id="RU362080"/>
    </source>
</evidence>
<comment type="similarity">
    <text evidence="1 2">Belongs to the phD/YefM antitoxin family.</text>
</comment>